<dbReference type="HOGENOM" id="CLU_468670_0_0_1"/>
<dbReference type="Proteomes" id="UP000030854">
    <property type="component" value="Unassembled WGS sequence"/>
</dbReference>
<proteinExistence type="predicted"/>
<dbReference type="SUPFAM" id="SSF101447">
    <property type="entry name" value="Formin homology 2 domain (FH2 domain)"/>
    <property type="match status" value="1"/>
</dbReference>
<feature type="compositionally biased region" description="Basic and acidic residues" evidence="1">
    <location>
        <begin position="49"/>
        <end position="75"/>
    </location>
</feature>
<name>A0A0B1P279_UNCNE</name>
<dbReference type="EMBL" id="JNVN01003308">
    <property type="protein sequence ID" value="KHJ31046.1"/>
    <property type="molecule type" value="Genomic_DNA"/>
</dbReference>
<evidence type="ECO:0000313" key="2">
    <source>
        <dbReference type="EMBL" id="KHJ31046.1"/>
    </source>
</evidence>
<keyword evidence="3" id="KW-1185">Reference proteome</keyword>
<dbReference type="OrthoDB" id="3589895at2759"/>
<feature type="region of interest" description="Disordered" evidence="1">
    <location>
        <begin position="35"/>
        <end position="100"/>
    </location>
</feature>
<reference evidence="2 3" key="1">
    <citation type="journal article" date="2014" name="BMC Genomics">
        <title>Adaptive genomic structural variation in the grape powdery mildew pathogen, Erysiphe necator.</title>
        <authorList>
            <person name="Jones L."/>
            <person name="Riaz S."/>
            <person name="Morales-Cruz A."/>
            <person name="Amrine K.C."/>
            <person name="McGuire B."/>
            <person name="Gubler W.D."/>
            <person name="Walker M.A."/>
            <person name="Cantu D."/>
        </authorList>
    </citation>
    <scope>NUCLEOTIDE SEQUENCE [LARGE SCALE GENOMIC DNA]</scope>
    <source>
        <strain evidence="3">c</strain>
    </source>
</reference>
<feature type="region of interest" description="Disordered" evidence="1">
    <location>
        <begin position="266"/>
        <end position="306"/>
    </location>
</feature>
<protein>
    <submittedName>
        <fullName evidence="2">Uncharacterized protein</fullName>
    </submittedName>
</protein>
<sequence>MYDKPNFYSTSNARAATRSPSTLMMRDSVPISESLSIDNRHPSSNIRISSRDRGIYEQQKSREPGLDRQRYDDSRLISQRRSNGSTSDSRSLLRASFDENGGPGGYISQRELMISMIRDTNLTFSEFQRSYSEKLNTAIARYPEQSKDWQLWYAEGVVWESHFSGKKFTGREPFKVPIVPTSQSAQSEPYVTIESFMEAKALKGGFRKAFFKALNAKRHEVNDRQPSAERHKKAYWVDNEIWSHFWPHEPFPVKDPNCADILLVSGRSRRTQKITQSSQPPPRNLRQRESPPSPPPPPPPPPPQSHSEIVIQEAEYSTKLSKQTVENLQTPKSTGSIPIIQSNPDKGGSSALGIIQSCAPVQILQGLLETQKSWRSKSPINGRIIMINKSPVICNDNPKLPREIFNILKSEDDQRGWDVQTGIGCRIQCTSVSTGDLLFWTTSIGSGSPTPGETGNQFLHGWIQRILTHGMVSMSTHWKDLQNHSSNQLAIQEISNETEVENSREDYMIAFRPTDLDMMVIEETAKAEGNLRLVLDEETGEVITVAELIKRSKQRCLQGLPGMGVKRKLDRVERSENKRPCP</sequence>
<evidence type="ECO:0000256" key="1">
    <source>
        <dbReference type="SAM" id="MobiDB-lite"/>
    </source>
</evidence>
<feature type="compositionally biased region" description="Polar residues" evidence="1">
    <location>
        <begin position="76"/>
        <end position="90"/>
    </location>
</feature>
<evidence type="ECO:0000313" key="3">
    <source>
        <dbReference type="Proteomes" id="UP000030854"/>
    </source>
</evidence>
<feature type="compositionally biased region" description="Polar residues" evidence="1">
    <location>
        <begin position="35"/>
        <end position="48"/>
    </location>
</feature>
<comment type="caution">
    <text evidence="2">The sequence shown here is derived from an EMBL/GenBank/DDBJ whole genome shotgun (WGS) entry which is preliminary data.</text>
</comment>
<organism evidence="2 3">
    <name type="scientific">Uncinula necator</name>
    <name type="common">Grape powdery mildew</name>
    <dbReference type="NCBI Taxonomy" id="52586"/>
    <lineage>
        <taxon>Eukaryota</taxon>
        <taxon>Fungi</taxon>
        <taxon>Dikarya</taxon>
        <taxon>Ascomycota</taxon>
        <taxon>Pezizomycotina</taxon>
        <taxon>Leotiomycetes</taxon>
        <taxon>Erysiphales</taxon>
        <taxon>Erysiphaceae</taxon>
        <taxon>Erysiphe</taxon>
    </lineage>
</organism>
<feature type="compositionally biased region" description="Polar residues" evidence="1">
    <location>
        <begin position="7"/>
        <end position="21"/>
    </location>
</feature>
<gene>
    <name evidence="2" type="ORF">EV44_g4534</name>
</gene>
<dbReference type="AlphaFoldDB" id="A0A0B1P279"/>
<feature type="compositionally biased region" description="Pro residues" evidence="1">
    <location>
        <begin position="291"/>
        <end position="304"/>
    </location>
</feature>
<accession>A0A0B1P279</accession>
<feature type="region of interest" description="Disordered" evidence="1">
    <location>
        <begin position="1"/>
        <end position="21"/>
    </location>
</feature>